<dbReference type="InterPro" id="IPR025358">
    <property type="entry name" value="DUF4262"/>
</dbReference>
<protein>
    <submittedName>
        <fullName evidence="1">DUF4262 domain-containing protein</fullName>
    </submittedName>
</protein>
<dbReference type="Proteomes" id="UP000696413">
    <property type="component" value="Unassembled WGS sequence"/>
</dbReference>
<comment type="caution">
    <text evidence="1">The sequence shown here is derived from an EMBL/GenBank/DDBJ whole genome shotgun (WGS) entry which is preliminary data.</text>
</comment>
<dbReference type="InterPro" id="IPR025355">
    <property type="entry name" value="DUF4259"/>
</dbReference>
<dbReference type="RefSeq" id="WP_073676446.1">
    <property type="nucleotide sequence ID" value="NZ_JAHBOJ010000002.1"/>
</dbReference>
<dbReference type="EMBL" id="JAHBOM010000005">
    <property type="protein sequence ID" value="MBU8822930.1"/>
    <property type="molecule type" value="Genomic_DNA"/>
</dbReference>
<reference evidence="1 2" key="1">
    <citation type="submission" date="2021-05" db="EMBL/GenBank/DDBJ databases">
        <title>Draft Genome Sequences of Clinical Respiratory Isolates of Mycobacterium goodii Recovered in Ireland.</title>
        <authorList>
            <person name="Flanagan P.R."/>
            <person name="Mok S."/>
            <person name="Roycroft E."/>
            <person name="Rogers T.R."/>
            <person name="Fitzgibbon M."/>
        </authorList>
    </citation>
    <scope>NUCLEOTIDE SEQUENCE [LARGE SCALE GENOMIC DNA]</scope>
    <source>
        <strain evidence="1 2">14IE55</strain>
    </source>
</reference>
<gene>
    <name evidence="1" type="ORF">KL859_08570</name>
</gene>
<proteinExistence type="predicted"/>
<organism evidence="1 2">
    <name type="scientific">Mycolicibacterium goodii</name>
    <name type="common">Mycobacterium goodii</name>
    <dbReference type="NCBI Taxonomy" id="134601"/>
    <lineage>
        <taxon>Bacteria</taxon>
        <taxon>Bacillati</taxon>
        <taxon>Actinomycetota</taxon>
        <taxon>Actinomycetes</taxon>
        <taxon>Mycobacteriales</taxon>
        <taxon>Mycobacteriaceae</taxon>
        <taxon>Mycolicibacterium</taxon>
    </lineage>
</organism>
<keyword evidence="2" id="KW-1185">Reference proteome</keyword>
<name>A0ABS6HK17_MYCGD</name>
<dbReference type="Pfam" id="PF14078">
    <property type="entry name" value="DUF4259"/>
    <property type="match status" value="1"/>
</dbReference>
<evidence type="ECO:0000313" key="2">
    <source>
        <dbReference type="Proteomes" id="UP000696413"/>
    </source>
</evidence>
<evidence type="ECO:0000313" key="1">
    <source>
        <dbReference type="EMBL" id="MBU8822930.1"/>
    </source>
</evidence>
<sequence length="613" mass="68333">MAAPDNCQCIICIDEVRDDDDRQIVAKVTARGHHTIGIIPTAPGDPAPYVFTVGVWHSHHQPELALYGVNDLDTMTEALNAVTGQIATLGRPLRPHDQFADVLSLPGVDEYRVKVLPVHPSWYDSQFGTALYFNAETPVEFYQVVWPDGTGRFPGEAGFDEHFSDRQPQMWLPVADHPPSQWVRDDMRTVIPTRFRTEISTALRGWQTSPADGRDSAATSLEDAIVYTMHWVYQQESRYRYAVLPEDLVYVTAKALVQWQERPHGSTEEPQFAAELAAAAQRLLDWDDLTERIGHAHMKTRGTGVFDNDTAALWVRRFDDTTPEHRQALITQTFARVNNGVTDITECDAAVAAAAVVAATLPDGPTLQSDLGPASLDMGDGFDVTEELRAQAVTALRNVLAPPSAWSQVWVDSDVEPAARWTLAQLITDLAPYRDWARHRRLEDAAPAYLRDPALALECVRGVVDFAAIQGFVMNREVHQRDWGRTLYQEIAATDGSRLIIWMGDDIIADDDAPAPGLPLFQSEVRVLPLSWAYDVSTEINYCTGKLGERVLHSVELTVSVGVADYSKKVAGNKRTNIFSHELYFTKSLSDGGHDQMLRLIDFGRLLSKQVHR</sequence>
<accession>A0ABS6HK17</accession>
<dbReference type="Pfam" id="PF14081">
    <property type="entry name" value="DUF4262"/>
    <property type="match status" value="1"/>
</dbReference>